<dbReference type="AlphaFoldDB" id="A0A7Y0Q4X5"/>
<gene>
    <name evidence="7" type="ORF">HII17_02665</name>
</gene>
<keyword evidence="3" id="KW-0677">Repeat</keyword>
<protein>
    <submittedName>
        <fullName evidence="7">Acetyltransferase</fullName>
    </submittedName>
</protein>
<evidence type="ECO:0000313" key="8">
    <source>
        <dbReference type="Proteomes" id="UP000568664"/>
    </source>
</evidence>
<dbReference type="GO" id="GO:0016740">
    <property type="term" value="F:transferase activity"/>
    <property type="evidence" value="ECO:0007669"/>
    <property type="project" value="UniProtKB-KW"/>
</dbReference>
<feature type="binding site" evidence="5">
    <location>
        <begin position="10"/>
        <end position="12"/>
    </location>
    <ligand>
        <name>substrate</name>
    </ligand>
</feature>
<feature type="binding site" evidence="5">
    <location>
        <position position="144"/>
    </location>
    <ligand>
        <name>acetyl-CoA</name>
        <dbReference type="ChEBI" id="CHEBI:57288"/>
    </ligand>
</feature>
<dbReference type="Pfam" id="PF17836">
    <property type="entry name" value="PglD_N"/>
    <property type="match status" value="1"/>
</dbReference>
<dbReference type="Gene3D" id="2.160.10.10">
    <property type="entry name" value="Hexapeptide repeat proteins"/>
    <property type="match status" value="1"/>
</dbReference>
<sequence length="207" mass="21720">MKKLLIIGASGHGRVIADCAEKMACYEQIAFVDAIYPEKTSNLHWPVIGDDTFWQKHIKDFEIVVGIGNNDIRLRITRDIIARGGKLATIIHPSAVVSEHTDIGAGSVFFASSVVNIGCKLGIATIVNTGASVDHDCEIADGCHIAPGANISGGAIIGEKSWLGIGSQVIELIKIGDSSYIGAGATVVSDLAGHATYVGTPATQLRK</sequence>
<dbReference type="InterPro" id="IPR041561">
    <property type="entry name" value="PglD_N"/>
</dbReference>
<organism evidence="7 8">
    <name type="scientific">Thalassotalea algicola</name>
    <dbReference type="NCBI Taxonomy" id="2716224"/>
    <lineage>
        <taxon>Bacteria</taxon>
        <taxon>Pseudomonadati</taxon>
        <taxon>Pseudomonadota</taxon>
        <taxon>Gammaproteobacteria</taxon>
        <taxon>Alteromonadales</taxon>
        <taxon>Colwelliaceae</taxon>
        <taxon>Thalassotalea</taxon>
    </lineage>
</organism>
<feature type="binding site" evidence="5">
    <location>
        <position position="68"/>
    </location>
    <ligand>
        <name>substrate</name>
    </ligand>
</feature>
<comment type="caution">
    <text evidence="7">The sequence shown here is derived from an EMBL/GenBank/DDBJ whole genome shotgun (WGS) entry which is preliminary data.</text>
</comment>
<proteinExistence type="inferred from homology"/>
<evidence type="ECO:0000256" key="2">
    <source>
        <dbReference type="ARBA" id="ARBA00022679"/>
    </source>
</evidence>
<keyword evidence="8" id="KW-1185">Reference proteome</keyword>
<dbReference type="InterPro" id="IPR020019">
    <property type="entry name" value="AcTrfase_PglD-like"/>
</dbReference>
<dbReference type="SUPFAM" id="SSF51161">
    <property type="entry name" value="Trimeric LpxA-like enzymes"/>
    <property type="match status" value="1"/>
</dbReference>
<dbReference type="InterPro" id="IPR018357">
    <property type="entry name" value="Hexapep_transf_CS"/>
</dbReference>
<evidence type="ECO:0000256" key="3">
    <source>
        <dbReference type="ARBA" id="ARBA00022737"/>
    </source>
</evidence>
<dbReference type="RefSeq" id="WP_169073759.1">
    <property type="nucleotide sequence ID" value="NZ_JABBXH010000001.1"/>
</dbReference>
<keyword evidence="2 7" id="KW-0808">Transferase</keyword>
<dbReference type="InterPro" id="IPR011004">
    <property type="entry name" value="Trimer_LpxA-like_sf"/>
</dbReference>
<evidence type="ECO:0000256" key="1">
    <source>
        <dbReference type="ARBA" id="ARBA00007274"/>
    </source>
</evidence>
<dbReference type="PROSITE" id="PS00101">
    <property type="entry name" value="HEXAPEP_TRANSFERASES"/>
    <property type="match status" value="1"/>
</dbReference>
<evidence type="ECO:0000256" key="4">
    <source>
        <dbReference type="PIRSR" id="PIRSR620019-1"/>
    </source>
</evidence>
<dbReference type="NCBIfam" id="TIGR03570">
    <property type="entry name" value="NeuD_NnaD"/>
    <property type="match status" value="1"/>
</dbReference>
<feature type="active site" description="Proton acceptor" evidence="4">
    <location>
        <position position="135"/>
    </location>
</feature>
<dbReference type="InterPro" id="IPR050179">
    <property type="entry name" value="Trans_hexapeptide_repeat"/>
</dbReference>
<dbReference type="EMBL" id="JABBXH010000001">
    <property type="protein sequence ID" value="NMP30454.1"/>
    <property type="molecule type" value="Genomic_DNA"/>
</dbReference>
<dbReference type="CDD" id="cd03360">
    <property type="entry name" value="LbH_AT_putative"/>
    <property type="match status" value="1"/>
</dbReference>
<dbReference type="Gene3D" id="3.40.50.20">
    <property type="match status" value="1"/>
</dbReference>
<evidence type="ECO:0000313" key="7">
    <source>
        <dbReference type="EMBL" id="NMP30454.1"/>
    </source>
</evidence>
<comment type="similarity">
    <text evidence="1">Belongs to the transferase hexapeptide repeat family.</text>
</comment>
<feature type="binding site" evidence="5">
    <location>
        <position position="165"/>
    </location>
    <ligand>
        <name>acetyl-CoA</name>
        <dbReference type="ChEBI" id="CHEBI:57288"/>
    </ligand>
</feature>
<reference evidence="7 8" key="1">
    <citation type="submission" date="2020-04" db="EMBL/GenBank/DDBJ databases">
        <title>Thalassotalea sp. M1531, isolated from the surface of marine red alga.</title>
        <authorList>
            <person name="Pang L."/>
            <person name="Lu D.-C."/>
        </authorList>
    </citation>
    <scope>NUCLEOTIDE SEQUENCE [LARGE SCALE GENOMIC DNA]</scope>
    <source>
        <strain evidence="7 8">M1531</strain>
    </source>
</reference>
<feature type="domain" description="PglD N-terminal" evidence="6">
    <location>
        <begin position="3"/>
        <end position="78"/>
    </location>
</feature>
<feature type="site" description="Increases basicity of active site His" evidence="4">
    <location>
        <position position="136"/>
    </location>
</feature>
<dbReference type="PANTHER" id="PTHR43300:SF7">
    <property type="entry name" value="UDP-N-ACETYLBACILLOSAMINE N-ACETYLTRANSFERASE"/>
    <property type="match status" value="1"/>
</dbReference>
<dbReference type="Proteomes" id="UP000568664">
    <property type="component" value="Unassembled WGS sequence"/>
</dbReference>
<accession>A0A7Y0Q4X5</accession>
<evidence type="ECO:0000256" key="5">
    <source>
        <dbReference type="PIRSR" id="PIRSR620019-2"/>
    </source>
</evidence>
<evidence type="ECO:0000259" key="6">
    <source>
        <dbReference type="Pfam" id="PF17836"/>
    </source>
</evidence>
<dbReference type="PANTHER" id="PTHR43300">
    <property type="entry name" value="ACETYLTRANSFERASE"/>
    <property type="match status" value="1"/>
</dbReference>
<name>A0A7Y0Q4X5_9GAMM</name>